<dbReference type="InterPro" id="IPR036388">
    <property type="entry name" value="WH-like_DNA-bd_sf"/>
</dbReference>
<dbReference type="AlphaFoldDB" id="A0AA97FD53"/>
<dbReference type="Pfam" id="PF01909">
    <property type="entry name" value="NTP_transf_2"/>
    <property type="match status" value="1"/>
</dbReference>
<dbReference type="InterPro" id="IPR002934">
    <property type="entry name" value="Polymerase_NTP_transf_dom"/>
</dbReference>
<dbReference type="SUPFAM" id="SSF81301">
    <property type="entry name" value="Nucleotidyltransferase"/>
    <property type="match status" value="1"/>
</dbReference>
<dbReference type="CDD" id="cd05403">
    <property type="entry name" value="NT_KNTase_like"/>
    <property type="match status" value="1"/>
</dbReference>
<evidence type="ECO:0000313" key="3">
    <source>
        <dbReference type="Proteomes" id="UP001301797"/>
    </source>
</evidence>
<evidence type="ECO:0000259" key="1">
    <source>
        <dbReference type="Pfam" id="PF01909"/>
    </source>
</evidence>
<evidence type="ECO:0000313" key="2">
    <source>
        <dbReference type="EMBL" id="WOF15276.1"/>
    </source>
</evidence>
<organism evidence="2 3">
    <name type="scientific">Methanochimaera problematica</name>
    <dbReference type="NCBI Taxonomy" id="2609417"/>
    <lineage>
        <taxon>Archaea</taxon>
        <taxon>Methanobacteriati</taxon>
        <taxon>Methanobacteriota</taxon>
        <taxon>Stenosarchaea group</taxon>
        <taxon>Methanomicrobia</taxon>
        <taxon>Methanomicrobiales</taxon>
        <taxon>Methanomicrobiaceae</taxon>
        <taxon>Methanochimaera</taxon>
    </lineage>
</organism>
<dbReference type="GO" id="GO:0016779">
    <property type="term" value="F:nucleotidyltransferase activity"/>
    <property type="evidence" value="ECO:0007669"/>
    <property type="project" value="InterPro"/>
</dbReference>
<dbReference type="Gene3D" id="1.10.10.10">
    <property type="entry name" value="Winged helix-like DNA-binding domain superfamily/Winged helix DNA-binding domain"/>
    <property type="match status" value="1"/>
</dbReference>
<reference evidence="2 3" key="1">
    <citation type="submission" date="2019-09" db="EMBL/GenBank/DDBJ databases">
        <title>The complete genome of Methanoplanus sp. FWC-SCC4.</title>
        <authorList>
            <person name="Chen S.-C."/>
            <person name="Zhou Y.-Z."/>
            <person name="Lai M.-C."/>
        </authorList>
    </citation>
    <scope>NUCLEOTIDE SEQUENCE [LARGE SCALE GENOMIC DNA]</scope>
    <source>
        <strain evidence="2 3">FWC-SCC4</strain>
    </source>
</reference>
<dbReference type="InterPro" id="IPR036390">
    <property type="entry name" value="WH_DNA-bd_sf"/>
</dbReference>
<dbReference type="KEGG" id="mefw:F1737_00570"/>
<feature type="domain" description="Polymerase nucleotidyl transferase" evidence="1">
    <location>
        <begin position="111"/>
        <end position="146"/>
    </location>
</feature>
<sequence>MSCLCGITEKHLQILALYTNGYDRDYYPREIPGVISVSHGTAHKILISLEEKGVLESVTRGRTRIFRLKKTNAAVNHLLLAESYKRLKFFESEVLAGEIIYKVMPFFKGPLALFGSYSSGTTTPDSDIDLLSAGDFDKTQVDKISKTFGIEINVKKYPGEVFTRAAKEDTLIKEMYKNHIFLKCPEFFLEAVIV</sequence>
<dbReference type="SUPFAM" id="SSF46785">
    <property type="entry name" value="Winged helix' DNA-binding domain"/>
    <property type="match status" value="1"/>
</dbReference>
<accession>A0AA97FD53</accession>
<gene>
    <name evidence="2" type="ORF">F1737_00570</name>
</gene>
<dbReference type="Proteomes" id="UP001301797">
    <property type="component" value="Chromosome"/>
</dbReference>
<dbReference type="GeneID" id="85228617"/>
<dbReference type="InterPro" id="IPR043519">
    <property type="entry name" value="NT_sf"/>
</dbReference>
<dbReference type="RefSeq" id="WP_317136844.1">
    <property type="nucleotide sequence ID" value="NZ_CP043875.1"/>
</dbReference>
<name>A0AA97FD53_9EURY</name>
<protein>
    <recommendedName>
        <fullName evidence="1">Polymerase nucleotidyl transferase domain-containing protein</fullName>
    </recommendedName>
</protein>
<dbReference type="Gene3D" id="3.30.460.10">
    <property type="entry name" value="Beta Polymerase, domain 2"/>
    <property type="match status" value="1"/>
</dbReference>
<keyword evidence="3" id="KW-1185">Reference proteome</keyword>
<dbReference type="EMBL" id="CP043875">
    <property type="protein sequence ID" value="WOF15276.1"/>
    <property type="molecule type" value="Genomic_DNA"/>
</dbReference>
<proteinExistence type="predicted"/>